<dbReference type="AlphaFoldDB" id="A0A8X8YME1"/>
<feature type="compositionally biased region" description="Basic and acidic residues" evidence="1">
    <location>
        <begin position="46"/>
        <end position="56"/>
    </location>
</feature>
<reference evidence="2" key="2">
    <citation type="submission" date="2020-08" db="EMBL/GenBank/DDBJ databases">
        <title>Plant Genome Project.</title>
        <authorList>
            <person name="Zhang R.-G."/>
        </authorList>
    </citation>
    <scope>NUCLEOTIDE SEQUENCE</scope>
    <source>
        <strain evidence="2">Huo1</strain>
        <tissue evidence="2">Leaf</tissue>
    </source>
</reference>
<sequence>MKTVAREGMIGITCYAAKRRQAVGESIGDVVAALRQRDFGAVVRGNADEREARGEDDQLVGAGGGGKHHGRIAGVNGGGEIWALQELPRNAKAKSGKLQKVSPQPCYPMAFRLKCLEPVELEYPRLVEPVLPVELTLQEKGLHWENETGRRLRALELEPEHLQLQRARGREMARVRLRGTLKGTLPVTIRQRQSLPLLMRDLSELQHSEGGLLPLRLLLVTKFMHGVNVVIMEGVHGVEIWAEAGERRSVVAMSARAEIEIREAMLLLLLMLMMMCGKW</sequence>
<organism evidence="2">
    <name type="scientific">Salvia splendens</name>
    <name type="common">Scarlet sage</name>
    <dbReference type="NCBI Taxonomy" id="180675"/>
    <lineage>
        <taxon>Eukaryota</taxon>
        <taxon>Viridiplantae</taxon>
        <taxon>Streptophyta</taxon>
        <taxon>Embryophyta</taxon>
        <taxon>Tracheophyta</taxon>
        <taxon>Spermatophyta</taxon>
        <taxon>Magnoliopsida</taxon>
        <taxon>eudicotyledons</taxon>
        <taxon>Gunneridae</taxon>
        <taxon>Pentapetalae</taxon>
        <taxon>asterids</taxon>
        <taxon>lamiids</taxon>
        <taxon>Lamiales</taxon>
        <taxon>Lamiaceae</taxon>
        <taxon>Nepetoideae</taxon>
        <taxon>Mentheae</taxon>
        <taxon>Salviinae</taxon>
        <taxon>Salvia</taxon>
        <taxon>Salvia subgen. Calosphace</taxon>
        <taxon>core Calosphace</taxon>
    </lineage>
</organism>
<dbReference type="Proteomes" id="UP000298416">
    <property type="component" value="Unassembled WGS sequence"/>
</dbReference>
<protein>
    <submittedName>
        <fullName evidence="2">Uncharacterized protein</fullName>
    </submittedName>
</protein>
<evidence type="ECO:0000256" key="1">
    <source>
        <dbReference type="SAM" id="MobiDB-lite"/>
    </source>
</evidence>
<feature type="region of interest" description="Disordered" evidence="1">
    <location>
        <begin position="46"/>
        <end position="68"/>
    </location>
</feature>
<name>A0A8X8YME1_SALSN</name>
<gene>
    <name evidence="2" type="ORF">SASPL_100444</name>
</gene>
<evidence type="ECO:0000313" key="2">
    <source>
        <dbReference type="EMBL" id="KAG6435570.1"/>
    </source>
</evidence>
<proteinExistence type="predicted"/>
<evidence type="ECO:0000313" key="3">
    <source>
        <dbReference type="Proteomes" id="UP000298416"/>
    </source>
</evidence>
<comment type="caution">
    <text evidence="2">The sequence shown here is derived from an EMBL/GenBank/DDBJ whole genome shotgun (WGS) entry which is preliminary data.</text>
</comment>
<reference evidence="2" key="1">
    <citation type="submission" date="2018-01" db="EMBL/GenBank/DDBJ databases">
        <authorList>
            <person name="Mao J.F."/>
        </authorList>
    </citation>
    <scope>NUCLEOTIDE SEQUENCE</scope>
    <source>
        <strain evidence="2">Huo1</strain>
        <tissue evidence="2">Leaf</tissue>
    </source>
</reference>
<keyword evidence="3" id="KW-1185">Reference proteome</keyword>
<dbReference type="EMBL" id="PNBA02000001">
    <property type="protein sequence ID" value="KAG6435570.1"/>
    <property type="molecule type" value="Genomic_DNA"/>
</dbReference>
<accession>A0A8X8YME1</accession>